<proteinExistence type="predicted"/>
<evidence type="ECO:0000256" key="2">
    <source>
        <dbReference type="SAM" id="Phobius"/>
    </source>
</evidence>
<gene>
    <name evidence="4" type="ORF">NTJ_00726</name>
</gene>
<sequence>MFSSKKFVDASCLVCFIVLCLGSAILADAGAPSSNSTITKTAPSLPNSTPESTPSNNATRSKAPHVSSNLNSSSSEAADMTSSQKYTGGSDVDEIRPTASSRAHKHSHLPPMHAEISASEDNGLLEDLSQPSREKLRTDRFNPTFAAIVAAICITTAVGGYILLMAWQRVEMDRYGNRQMLVNEDDFGDIQDEDMRHFEASCIQIEG</sequence>
<dbReference type="EMBL" id="AP028909">
    <property type="protein sequence ID" value="BES87920.1"/>
    <property type="molecule type" value="Genomic_DNA"/>
</dbReference>
<keyword evidence="2" id="KW-1133">Transmembrane helix</keyword>
<keyword evidence="2" id="KW-0472">Membrane</keyword>
<feature type="compositionally biased region" description="Polar residues" evidence="1">
    <location>
        <begin position="32"/>
        <end position="60"/>
    </location>
</feature>
<keyword evidence="3" id="KW-0732">Signal</keyword>
<evidence type="ECO:0000313" key="4">
    <source>
        <dbReference type="EMBL" id="BES87920.1"/>
    </source>
</evidence>
<keyword evidence="5" id="KW-1185">Reference proteome</keyword>
<accession>A0ABN7A718</accession>
<organism evidence="4 5">
    <name type="scientific">Nesidiocoris tenuis</name>
    <dbReference type="NCBI Taxonomy" id="355587"/>
    <lineage>
        <taxon>Eukaryota</taxon>
        <taxon>Metazoa</taxon>
        <taxon>Ecdysozoa</taxon>
        <taxon>Arthropoda</taxon>
        <taxon>Hexapoda</taxon>
        <taxon>Insecta</taxon>
        <taxon>Pterygota</taxon>
        <taxon>Neoptera</taxon>
        <taxon>Paraneoptera</taxon>
        <taxon>Hemiptera</taxon>
        <taxon>Heteroptera</taxon>
        <taxon>Panheteroptera</taxon>
        <taxon>Cimicomorpha</taxon>
        <taxon>Miridae</taxon>
        <taxon>Dicyphina</taxon>
        <taxon>Nesidiocoris</taxon>
    </lineage>
</organism>
<reference evidence="4 5" key="1">
    <citation type="submission" date="2023-09" db="EMBL/GenBank/DDBJ databases">
        <title>Nesidiocoris tenuis whole genome shotgun sequence.</title>
        <authorList>
            <person name="Shibata T."/>
            <person name="Shimoda M."/>
            <person name="Kobayashi T."/>
            <person name="Uehara T."/>
        </authorList>
    </citation>
    <scope>NUCLEOTIDE SEQUENCE [LARGE SCALE GENOMIC DNA]</scope>
    <source>
        <strain evidence="4 5">Japan</strain>
    </source>
</reference>
<feature type="signal peptide" evidence="3">
    <location>
        <begin position="1"/>
        <end position="27"/>
    </location>
</feature>
<feature type="compositionally biased region" description="Low complexity" evidence="1">
    <location>
        <begin position="67"/>
        <end position="83"/>
    </location>
</feature>
<feature type="transmembrane region" description="Helical" evidence="2">
    <location>
        <begin position="145"/>
        <end position="167"/>
    </location>
</feature>
<feature type="region of interest" description="Disordered" evidence="1">
    <location>
        <begin position="31"/>
        <end position="109"/>
    </location>
</feature>
<name>A0ABN7A718_9HEMI</name>
<protein>
    <submittedName>
        <fullName evidence="4">Uncharacterized protein</fullName>
    </submittedName>
</protein>
<keyword evidence="2" id="KW-0812">Transmembrane</keyword>
<evidence type="ECO:0000256" key="1">
    <source>
        <dbReference type="SAM" id="MobiDB-lite"/>
    </source>
</evidence>
<evidence type="ECO:0000256" key="3">
    <source>
        <dbReference type="SAM" id="SignalP"/>
    </source>
</evidence>
<evidence type="ECO:0000313" key="5">
    <source>
        <dbReference type="Proteomes" id="UP001307889"/>
    </source>
</evidence>
<dbReference type="Proteomes" id="UP001307889">
    <property type="component" value="Chromosome 1"/>
</dbReference>
<feature type="chain" id="PRO_5045941523" evidence="3">
    <location>
        <begin position="28"/>
        <end position="207"/>
    </location>
</feature>